<evidence type="ECO:0000259" key="2">
    <source>
        <dbReference type="Pfam" id="PF13635"/>
    </source>
</evidence>
<dbReference type="HOGENOM" id="CLU_041527_1_1_9"/>
<dbReference type="PANTHER" id="PTHR33295">
    <property type="entry name" value="ATPASE"/>
    <property type="match status" value="1"/>
</dbReference>
<dbReference type="Pfam" id="PF13173">
    <property type="entry name" value="AAA_14"/>
    <property type="match status" value="1"/>
</dbReference>
<protein>
    <recommendedName>
        <fullName evidence="5">ATPase</fullName>
    </recommendedName>
</protein>
<accession>G9XVU9</accession>
<organism evidence="3 4">
    <name type="scientific">Desulfitobacterium hafniense DP7</name>
    <dbReference type="NCBI Taxonomy" id="537010"/>
    <lineage>
        <taxon>Bacteria</taxon>
        <taxon>Bacillati</taxon>
        <taxon>Bacillota</taxon>
        <taxon>Clostridia</taxon>
        <taxon>Eubacteriales</taxon>
        <taxon>Desulfitobacteriaceae</taxon>
        <taxon>Desulfitobacterium</taxon>
    </lineage>
</organism>
<dbReference type="AlphaFoldDB" id="G9XVU9"/>
<dbReference type="Proteomes" id="UP000004416">
    <property type="component" value="Unassembled WGS sequence"/>
</dbReference>
<sequence>MKISFKDVIHIDFLCIIYAKGGVGMIPRNEYLENLISFRDKQLIKVVTGIRRCGKSTLFELYQDYLLQNDVRPEQIIAFNLEDGDWAEIENSKDLYELVKARLLPDRMNYVFLDEVQRVTDFQKAVDSLFIKKNCDVYITGSNAYLLSGELATLLSGRYVEIKMLPLSFKEYVSAFPPDSSMDRLYQDYIHNSSFPYTLELKRQKDIRQYLDGLYDSIVLKDIVARRRFPDLAMLQSVVRFLFDNIGNLCSTKKIADTMTSAGRKITVHTVESYLTALTDSFIFYRVGRYDVKGKQYLKTGDKYYAADMGLRYNALGTKKADAGHILENIVYLELLRRGYEVHIGKVGAAEIDFIAIGSEGEEYYQVAYTVIDADGKTLQRELAPLDAISDHNPKFLLTMDHGPLVSHNGIKQLNTLDWLLK</sequence>
<dbReference type="Pfam" id="PF13635">
    <property type="entry name" value="DUF4143"/>
    <property type="match status" value="1"/>
</dbReference>
<feature type="domain" description="AAA" evidence="1">
    <location>
        <begin position="43"/>
        <end position="172"/>
    </location>
</feature>
<dbReference type="InterPro" id="IPR025420">
    <property type="entry name" value="DUF4143"/>
</dbReference>
<evidence type="ECO:0000259" key="1">
    <source>
        <dbReference type="Pfam" id="PF13173"/>
    </source>
</evidence>
<evidence type="ECO:0000313" key="3">
    <source>
        <dbReference type="EMBL" id="EHL04212.1"/>
    </source>
</evidence>
<dbReference type="InterPro" id="IPR041682">
    <property type="entry name" value="AAA_14"/>
</dbReference>
<dbReference type="InterPro" id="IPR027417">
    <property type="entry name" value="P-loop_NTPase"/>
</dbReference>
<dbReference type="PATRIC" id="fig|537010.4.peg.4777"/>
<dbReference type="SUPFAM" id="SSF52540">
    <property type="entry name" value="P-loop containing nucleoside triphosphate hydrolases"/>
    <property type="match status" value="1"/>
</dbReference>
<reference evidence="3 4" key="1">
    <citation type="submission" date="2011-08" db="EMBL/GenBank/DDBJ databases">
        <authorList>
            <person name="Weinstock G."/>
            <person name="Sodergren E."/>
            <person name="Clifton S."/>
            <person name="Fulton L."/>
            <person name="Fulton B."/>
            <person name="Courtney L."/>
            <person name="Fronick C."/>
            <person name="Harrison M."/>
            <person name="Strong C."/>
            <person name="Farmer C."/>
            <person name="Delahaunty K."/>
            <person name="Markovic C."/>
            <person name="Hall O."/>
            <person name="Minx P."/>
            <person name="Tomlinson C."/>
            <person name="Mitreva M."/>
            <person name="Hou S."/>
            <person name="Chen J."/>
            <person name="Wollam A."/>
            <person name="Pepin K.H."/>
            <person name="Johnson M."/>
            <person name="Bhonagiri V."/>
            <person name="Zhang X."/>
            <person name="Suruliraj S."/>
            <person name="Warren W."/>
            <person name="Chinwalla A."/>
            <person name="Mardis E.R."/>
            <person name="Wilson R.K."/>
        </authorList>
    </citation>
    <scope>NUCLEOTIDE SEQUENCE [LARGE SCALE GENOMIC DNA]</scope>
    <source>
        <strain evidence="3 4">DP7</strain>
    </source>
</reference>
<comment type="caution">
    <text evidence="3">The sequence shown here is derived from an EMBL/GenBank/DDBJ whole genome shotgun (WGS) entry which is preliminary data.</text>
</comment>
<feature type="domain" description="DUF4143" evidence="2">
    <location>
        <begin position="221"/>
        <end position="358"/>
    </location>
</feature>
<proteinExistence type="predicted"/>
<gene>
    <name evidence="3" type="ORF">HMPREF0322_05132</name>
</gene>
<evidence type="ECO:0000313" key="4">
    <source>
        <dbReference type="Proteomes" id="UP000004416"/>
    </source>
</evidence>
<name>G9XVU9_DESHA</name>
<evidence type="ECO:0008006" key="5">
    <source>
        <dbReference type="Google" id="ProtNLM"/>
    </source>
</evidence>
<dbReference type="EMBL" id="AFZX01000137">
    <property type="protein sequence ID" value="EHL04212.1"/>
    <property type="molecule type" value="Genomic_DNA"/>
</dbReference>
<dbReference type="PANTHER" id="PTHR33295:SF20">
    <property type="entry name" value="ATPASE"/>
    <property type="match status" value="1"/>
</dbReference>